<protein>
    <submittedName>
        <fullName evidence="1">WD40 repeat</fullName>
    </submittedName>
</protein>
<accession>A0A8H4L967</accession>
<dbReference type="AlphaFoldDB" id="A0A8H4L967"/>
<dbReference type="EMBL" id="JAADYS010001344">
    <property type="protein sequence ID" value="KAF4463513.1"/>
    <property type="molecule type" value="Genomic_DNA"/>
</dbReference>
<dbReference type="InterPro" id="IPR036322">
    <property type="entry name" value="WD40_repeat_dom_sf"/>
</dbReference>
<keyword evidence="2" id="KW-1185">Reference proteome</keyword>
<organism evidence="1 2">
    <name type="scientific">Fusarium albosuccineum</name>
    <dbReference type="NCBI Taxonomy" id="1237068"/>
    <lineage>
        <taxon>Eukaryota</taxon>
        <taxon>Fungi</taxon>
        <taxon>Dikarya</taxon>
        <taxon>Ascomycota</taxon>
        <taxon>Pezizomycotina</taxon>
        <taxon>Sordariomycetes</taxon>
        <taxon>Hypocreomycetidae</taxon>
        <taxon>Hypocreales</taxon>
        <taxon>Nectriaceae</taxon>
        <taxon>Fusarium</taxon>
        <taxon>Fusarium decemcellulare species complex</taxon>
    </lineage>
</organism>
<dbReference type="InterPro" id="IPR015943">
    <property type="entry name" value="WD40/YVTN_repeat-like_dom_sf"/>
</dbReference>
<gene>
    <name evidence="1" type="ORF">FALBO_9678</name>
</gene>
<name>A0A8H4L967_9HYPO</name>
<dbReference type="PANTHER" id="PTHR10039">
    <property type="entry name" value="AMELOGENIN"/>
    <property type="match status" value="1"/>
</dbReference>
<evidence type="ECO:0000313" key="1">
    <source>
        <dbReference type="EMBL" id="KAF4463513.1"/>
    </source>
</evidence>
<proteinExistence type="predicted"/>
<reference evidence="1 2" key="1">
    <citation type="submission" date="2020-01" db="EMBL/GenBank/DDBJ databases">
        <title>Identification and distribution of gene clusters putatively required for synthesis of sphingolipid metabolism inhibitors in phylogenetically diverse species of the filamentous fungus Fusarium.</title>
        <authorList>
            <person name="Kim H.-S."/>
            <person name="Busman M."/>
            <person name="Brown D.W."/>
            <person name="Divon H."/>
            <person name="Uhlig S."/>
            <person name="Proctor R.H."/>
        </authorList>
    </citation>
    <scope>NUCLEOTIDE SEQUENCE [LARGE SCALE GENOMIC DNA]</scope>
    <source>
        <strain evidence="1 2">NRRL 20459</strain>
    </source>
</reference>
<sequence length="505" mass="56846">MSCCFKGIFWKKQSSRPNTHTKPEGLDGPYGTMLRQLKHKDAPQYAKDILRIVYVAFRPLTIQELPYLVEDRHLRQIKDLSHLETMFEEAGSFLTVDNDRITFVHPSARDLISKWGSHEYFAVLPSNIGEVHWEIFARSISNMSDLKKDIYGVVNPYTKKSDLKCPTPDPLAPLAYSCVHWADHLSLSACLDGARAQKMVCRFLSDYFLLWVEALGWLGELSAGIKQLDKLKSWVFGNFASNDLRIWIDKARRLLIKSRPGLEYAPLTVYTSALASPSSSSLIKNWDEADAPASATNTSKINQDWNALAITLEIPGPHVMEVIWNGNQRLSSIYLSTEGTKITSWDVDTGSGLHDLVMHGFSTHGRPIVSSKNGQKSACLAEHCIYVWDATTGDAKKFEFTSEDKTVHDPEISLSNTGQLLVAASRNYSVMMIWDTTNSGQDEYQADWRCTFPRSPPRTRVTFLTETVFASTSDNTIFIEDVNEGHKRMICLEDTILSIICSKDG</sequence>
<dbReference type="OrthoDB" id="538223at2759"/>
<dbReference type="Gene3D" id="2.130.10.10">
    <property type="entry name" value="YVTN repeat-like/Quinoprotein amine dehydrogenase"/>
    <property type="match status" value="1"/>
</dbReference>
<dbReference type="PANTHER" id="PTHR10039:SF15">
    <property type="entry name" value="NACHT DOMAIN-CONTAINING PROTEIN"/>
    <property type="match status" value="1"/>
</dbReference>
<dbReference type="SUPFAM" id="SSF50978">
    <property type="entry name" value="WD40 repeat-like"/>
    <property type="match status" value="1"/>
</dbReference>
<comment type="caution">
    <text evidence="1">The sequence shown here is derived from an EMBL/GenBank/DDBJ whole genome shotgun (WGS) entry which is preliminary data.</text>
</comment>
<evidence type="ECO:0000313" key="2">
    <source>
        <dbReference type="Proteomes" id="UP000554235"/>
    </source>
</evidence>
<dbReference type="Proteomes" id="UP000554235">
    <property type="component" value="Unassembled WGS sequence"/>
</dbReference>